<name>A0A8S5T794_9CAUD</name>
<accession>A0A8S5T794</accession>
<sequence length="34" mass="4034">MKQNTLRDLIVDGKHYLAHGEITIDQLTNYNDRF</sequence>
<dbReference type="EMBL" id="BK032759">
    <property type="protein sequence ID" value="DAF58839.1"/>
    <property type="molecule type" value="Genomic_DNA"/>
</dbReference>
<evidence type="ECO:0000313" key="1">
    <source>
        <dbReference type="EMBL" id="DAF58839.1"/>
    </source>
</evidence>
<reference evidence="1" key="1">
    <citation type="journal article" date="2021" name="Proc. Natl. Acad. Sci. U.S.A.">
        <title>A Catalog of Tens of Thousands of Viruses from Human Metagenomes Reveals Hidden Associations with Chronic Diseases.</title>
        <authorList>
            <person name="Tisza M.J."/>
            <person name="Buck C.B."/>
        </authorList>
    </citation>
    <scope>NUCLEOTIDE SEQUENCE</scope>
    <source>
        <strain evidence="1">CtxMM9</strain>
    </source>
</reference>
<proteinExistence type="predicted"/>
<organism evidence="1">
    <name type="scientific">Siphoviridae sp. ctxMM9</name>
    <dbReference type="NCBI Taxonomy" id="2827973"/>
    <lineage>
        <taxon>Viruses</taxon>
        <taxon>Duplodnaviria</taxon>
        <taxon>Heunggongvirae</taxon>
        <taxon>Uroviricota</taxon>
        <taxon>Caudoviricetes</taxon>
    </lineage>
</organism>
<protein>
    <submittedName>
        <fullName evidence="1">Uncharacterized protein</fullName>
    </submittedName>
</protein>